<organism evidence="1">
    <name type="scientific">Rhizophora mucronata</name>
    <name type="common">Asiatic mangrove</name>
    <dbReference type="NCBI Taxonomy" id="61149"/>
    <lineage>
        <taxon>Eukaryota</taxon>
        <taxon>Viridiplantae</taxon>
        <taxon>Streptophyta</taxon>
        <taxon>Embryophyta</taxon>
        <taxon>Tracheophyta</taxon>
        <taxon>Spermatophyta</taxon>
        <taxon>Magnoliopsida</taxon>
        <taxon>eudicotyledons</taxon>
        <taxon>Gunneridae</taxon>
        <taxon>Pentapetalae</taxon>
        <taxon>rosids</taxon>
        <taxon>fabids</taxon>
        <taxon>Malpighiales</taxon>
        <taxon>Rhizophoraceae</taxon>
        <taxon>Rhizophora</taxon>
    </lineage>
</organism>
<reference evidence="1" key="1">
    <citation type="submission" date="2018-02" db="EMBL/GenBank/DDBJ databases">
        <title>Rhizophora mucronata_Transcriptome.</title>
        <authorList>
            <person name="Meera S.P."/>
            <person name="Sreeshan A."/>
            <person name="Augustine A."/>
        </authorList>
    </citation>
    <scope>NUCLEOTIDE SEQUENCE</scope>
    <source>
        <tissue evidence="1">Leaf</tissue>
    </source>
</reference>
<name>A0A2P2PRU1_RHIMU</name>
<sequence>MFLGSTFICTSKLCRTWIVPFSINSFSKVVQEGKLCSYMYHNLW</sequence>
<proteinExistence type="predicted"/>
<dbReference type="AlphaFoldDB" id="A0A2P2PRU1"/>
<dbReference type="EMBL" id="GGEC01076931">
    <property type="protein sequence ID" value="MBX57415.1"/>
    <property type="molecule type" value="Transcribed_RNA"/>
</dbReference>
<accession>A0A2P2PRU1</accession>
<evidence type="ECO:0000313" key="1">
    <source>
        <dbReference type="EMBL" id="MBX57415.1"/>
    </source>
</evidence>
<protein>
    <submittedName>
        <fullName evidence="1">Uncharacterized protein</fullName>
    </submittedName>
</protein>